<keyword evidence="3" id="KW-1185">Reference proteome</keyword>
<dbReference type="Pfam" id="PF01883">
    <property type="entry name" value="FeS_assembly_P"/>
    <property type="match status" value="1"/>
</dbReference>
<dbReference type="InterPro" id="IPR002744">
    <property type="entry name" value="MIP18-like"/>
</dbReference>
<evidence type="ECO:0000313" key="3">
    <source>
        <dbReference type="Proteomes" id="UP000503640"/>
    </source>
</evidence>
<organism evidence="2 3">
    <name type="scientific">Anaeromyxobacter diazotrophicus</name>
    <dbReference type="NCBI Taxonomy" id="2590199"/>
    <lineage>
        <taxon>Bacteria</taxon>
        <taxon>Pseudomonadati</taxon>
        <taxon>Myxococcota</taxon>
        <taxon>Myxococcia</taxon>
        <taxon>Myxococcales</taxon>
        <taxon>Cystobacterineae</taxon>
        <taxon>Anaeromyxobacteraceae</taxon>
        <taxon>Anaeromyxobacter</taxon>
    </lineage>
</organism>
<proteinExistence type="predicted"/>
<protein>
    <submittedName>
        <fullName evidence="2">Putative Fe-S cluster assembly protein SufT</fullName>
    </submittedName>
</protein>
<gene>
    <name evidence="2" type="ORF">AMYX_00790</name>
</gene>
<reference evidence="3" key="1">
    <citation type="journal article" date="2020" name="Appl. Environ. Microbiol.">
        <title>Diazotrophic Anaeromyxobacter Isolates from Soils.</title>
        <authorList>
            <person name="Masuda Y."/>
            <person name="Yamanaka H."/>
            <person name="Xu Z.X."/>
            <person name="Shiratori Y."/>
            <person name="Aono T."/>
            <person name="Amachi S."/>
            <person name="Senoo K."/>
            <person name="Itoh H."/>
        </authorList>
    </citation>
    <scope>NUCLEOTIDE SEQUENCE [LARGE SCALE GENOMIC DNA]</scope>
    <source>
        <strain evidence="3">R267</strain>
    </source>
</reference>
<evidence type="ECO:0000313" key="2">
    <source>
        <dbReference type="EMBL" id="GEJ55338.1"/>
    </source>
</evidence>
<feature type="domain" description="MIP18 family-like" evidence="1">
    <location>
        <begin position="87"/>
        <end position="162"/>
    </location>
</feature>
<evidence type="ECO:0000259" key="1">
    <source>
        <dbReference type="Pfam" id="PF01883"/>
    </source>
</evidence>
<dbReference type="AlphaFoldDB" id="A0A7I9VGR4"/>
<dbReference type="Gene3D" id="3.30.300.130">
    <property type="entry name" value="Fe-S cluster assembly (FSCA)"/>
    <property type="match status" value="1"/>
</dbReference>
<dbReference type="EMBL" id="BJTG01000001">
    <property type="protein sequence ID" value="GEJ55338.1"/>
    <property type="molecule type" value="Genomic_DNA"/>
</dbReference>
<dbReference type="PANTHER" id="PTHR42831">
    <property type="entry name" value="FE-S PROTEIN MATURATION AUXILIARY FACTOR YITW"/>
    <property type="match status" value="1"/>
</dbReference>
<dbReference type="PANTHER" id="PTHR42831:SF1">
    <property type="entry name" value="FE-S PROTEIN MATURATION AUXILIARY FACTOR YITW"/>
    <property type="match status" value="1"/>
</dbReference>
<comment type="caution">
    <text evidence="2">The sequence shown here is derived from an EMBL/GenBank/DDBJ whole genome shotgun (WGS) entry which is preliminary data.</text>
</comment>
<name>A0A7I9VGR4_9BACT</name>
<dbReference type="InterPro" id="IPR052339">
    <property type="entry name" value="Fe-S_Maturation_MIP18"/>
</dbReference>
<dbReference type="Proteomes" id="UP000503640">
    <property type="component" value="Unassembled WGS sequence"/>
</dbReference>
<accession>A0A7I9VGR4</accession>
<sequence length="186" mass="20021">MERREPVLLKRGCDATQIPSGFLVRLEPGSYVIPQQVLDGNVTVMTERGGLARILAADADALGPEYVELAAKAEAARATRSEGPFDEQKVWNELKTVYDPEIPASIVDLGLVYHVASEPSPDGAKVLVVMTLTAPGCGVGPVLVEDVRSKVERVPGVADVDVQLVFDPPWDQSRMTEAARLTLGLM</sequence>
<dbReference type="RefSeq" id="WP_176062147.1">
    <property type="nucleotide sequence ID" value="NZ_BJTG01000001.1"/>
</dbReference>
<dbReference type="SUPFAM" id="SSF117916">
    <property type="entry name" value="Fe-S cluster assembly (FSCA) domain-like"/>
    <property type="match status" value="1"/>
</dbReference>
<dbReference type="InterPro" id="IPR034904">
    <property type="entry name" value="FSCA_dom_sf"/>
</dbReference>